<accession>A0A3N4G691</accession>
<dbReference type="GO" id="GO:0003824">
    <property type="term" value="F:catalytic activity"/>
    <property type="evidence" value="ECO:0007669"/>
    <property type="project" value="InterPro"/>
</dbReference>
<dbReference type="PANTHER" id="PTHR46648:SF1">
    <property type="entry name" value="ADENOSINE 5'-MONOPHOSPHORAMIDASE HNT1"/>
    <property type="match status" value="1"/>
</dbReference>
<proteinExistence type="predicted"/>
<dbReference type="Pfam" id="PF01230">
    <property type="entry name" value="HIT"/>
    <property type="match status" value="1"/>
</dbReference>
<dbReference type="InterPro" id="IPR039384">
    <property type="entry name" value="HINT"/>
</dbReference>
<dbReference type="EMBL" id="RKMH01000012">
    <property type="protein sequence ID" value="RPA58323.1"/>
    <property type="molecule type" value="Genomic_DNA"/>
</dbReference>
<dbReference type="PRINTS" id="PR00332">
    <property type="entry name" value="HISTRIAD"/>
</dbReference>
<reference evidence="5 6" key="1">
    <citation type="submission" date="2018-11" db="EMBL/GenBank/DDBJ databases">
        <title>Draft genome sequence of Gordonia sp. RS15-1S isolated from rice stems.</title>
        <authorList>
            <person name="Muangham S."/>
        </authorList>
    </citation>
    <scope>NUCLEOTIDE SEQUENCE [LARGE SCALE GENOMIC DNA]</scope>
    <source>
        <strain evidence="5 6">RS15-1S</strain>
    </source>
</reference>
<dbReference type="PROSITE" id="PS51084">
    <property type="entry name" value="HIT_2"/>
    <property type="match status" value="1"/>
</dbReference>
<evidence type="ECO:0000256" key="1">
    <source>
        <dbReference type="PIRSR" id="PIRSR601310-1"/>
    </source>
</evidence>
<keyword evidence="6" id="KW-1185">Reference proteome</keyword>
<dbReference type="Proteomes" id="UP000267536">
    <property type="component" value="Unassembled WGS sequence"/>
</dbReference>
<dbReference type="AlphaFoldDB" id="A0A3N4G691"/>
<sequence length="143" mass="15450">MTDCVFCDIVSGAAPARVVYSDPDVLGFLDIRPITRGHTLLVPRTHSTGLADLAPELGARMLHAGQSVAAAMKRSPLAADGVNLAINDGRAAFQTVFHTHLHVVPRRDGDRLRFVRGMIVRRDPDPDTTAMLLRAALDGTRES</sequence>
<dbReference type="CDD" id="cd01277">
    <property type="entry name" value="HINT_subgroup"/>
    <property type="match status" value="1"/>
</dbReference>
<evidence type="ECO:0000256" key="3">
    <source>
        <dbReference type="PROSITE-ProRule" id="PRU00464"/>
    </source>
</evidence>
<dbReference type="Gene3D" id="3.30.428.10">
    <property type="entry name" value="HIT-like"/>
    <property type="match status" value="1"/>
</dbReference>
<feature type="short sequence motif" description="Histidine triad motif" evidence="2 3">
    <location>
        <begin position="98"/>
        <end position="102"/>
    </location>
</feature>
<dbReference type="InterPro" id="IPR019808">
    <property type="entry name" value="Histidine_triad_CS"/>
</dbReference>
<dbReference type="PROSITE" id="PS00892">
    <property type="entry name" value="HIT_1"/>
    <property type="match status" value="1"/>
</dbReference>
<evidence type="ECO:0000313" key="5">
    <source>
        <dbReference type="EMBL" id="RPA58323.1"/>
    </source>
</evidence>
<dbReference type="GO" id="GO:0009117">
    <property type="term" value="P:nucleotide metabolic process"/>
    <property type="evidence" value="ECO:0007669"/>
    <property type="project" value="TreeGrafter"/>
</dbReference>
<dbReference type="InterPro" id="IPR036265">
    <property type="entry name" value="HIT-like_sf"/>
</dbReference>
<dbReference type="SUPFAM" id="SSF54197">
    <property type="entry name" value="HIT-like"/>
    <property type="match status" value="1"/>
</dbReference>
<dbReference type="RefSeq" id="WP_123931918.1">
    <property type="nucleotide sequence ID" value="NZ_JBPSDP010000001.1"/>
</dbReference>
<gene>
    <name evidence="5" type="ORF">EF294_16400</name>
</gene>
<dbReference type="InterPro" id="IPR001310">
    <property type="entry name" value="Histidine_triad_HIT"/>
</dbReference>
<evidence type="ECO:0000313" key="6">
    <source>
        <dbReference type="Proteomes" id="UP000267536"/>
    </source>
</evidence>
<organism evidence="5 6">
    <name type="scientific">Gordonia oryzae</name>
    <dbReference type="NCBI Taxonomy" id="2487349"/>
    <lineage>
        <taxon>Bacteria</taxon>
        <taxon>Bacillati</taxon>
        <taxon>Actinomycetota</taxon>
        <taxon>Actinomycetes</taxon>
        <taxon>Mycobacteriales</taxon>
        <taxon>Gordoniaceae</taxon>
        <taxon>Gordonia</taxon>
    </lineage>
</organism>
<name>A0A3N4G691_9ACTN</name>
<dbReference type="PANTHER" id="PTHR46648">
    <property type="entry name" value="HIT FAMILY PROTEIN 1"/>
    <property type="match status" value="1"/>
</dbReference>
<evidence type="ECO:0000259" key="4">
    <source>
        <dbReference type="PROSITE" id="PS51084"/>
    </source>
</evidence>
<dbReference type="InterPro" id="IPR011146">
    <property type="entry name" value="HIT-like"/>
</dbReference>
<evidence type="ECO:0000256" key="2">
    <source>
        <dbReference type="PIRSR" id="PIRSR601310-3"/>
    </source>
</evidence>
<dbReference type="OrthoDB" id="9784774at2"/>
<protein>
    <submittedName>
        <fullName evidence="5">HIT family protein</fullName>
    </submittedName>
</protein>
<comment type="caution">
    <text evidence="5">The sequence shown here is derived from an EMBL/GenBank/DDBJ whole genome shotgun (WGS) entry which is preliminary data.</text>
</comment>
<feature type="active site" description="Tele-AMP-histidine intermediate" evidence="1">
    <location>
        <position position="100"/>
    </location>
</feature>
<feature type="domain" description="HIT" evidence="4">
    <location>
        <begin position="5"/>
        <end position="113"/>
    </location>
</feature>